<dbReference type="Ensembl" id="ENSCABT00000016488.1">
    <property type="protein sequence ID" value="ENSCABP00000015047.1"/>
    <property type="gene ID" value="ENSCABG00000011241.1"/>
</dbReference>
<accession>A0A8C0GWG5</accession>
<feature type="compositionally biased region" description="Pro residues" evidence="2">
    <location>
        <begin position="71"/>
        <end position="81"/>
    </location>
</feature>
<keyword evidence="5" id="KW-1185">Reference proteome</keyword>
<proteinExistence type="inferred from homology"/>
<comment type="similarity">
    <text evidence="1">Belongs to the peptidase A1 family.</text>
</comment>
<evidence type="ECO:0000313" key="4">
    <source>
        <dbReference type="Ensembl" id="ENSCABP00000015047.1"/>
    </source>
</evidence>
<dbReference type="GO" id="GO:0006508">
    <property type="term" value="P:proteolysis"/>
    <property type="evidence" value="ECO:0007669"/>
    <property type="project" value="InterPro"/>
</dbReference>
<evidence type="ECO:0000256" key="1">
    <source>
        <dbReference type="ARBA" id="ARBA00007447"/>
    </source>
</evidence>
<evidence type="ECO:0000259" key="3">
    <source>
        <dbReference type="Pfam" id="PF07966"/>
    </source>
</evidence>
<evidence type="ECO:0000256" key="2">
    <source>
        <dbReference type="SAM" id="MobiDB-lite"/>
    </source>
</evidence>
<name>A0A8C0GWG5_CHEAB</name>
<reference evidence="4" key="2">
    <citation type="submission" date="2025-09" db="UniProtKB">
        <authorList>
            <consortium name="Ensembl"/>
        </authorList>
    </citation>
    <scope>IDENTIFICATION</scope>
</reference>
<feature type="region of interest" description="Disordered" evidence="2">
    <location>
        <begin position="48"/>
        <end position="81"/>
    </location>
</feature>
<feature type="domain" description="Aspartic peptidase N-terminal" evidence="3">
    <location>
        <begin position="2"/>
        <end position="27"/>
    </location>
</feature>
<dbReference type="InterPro" id="IPR012848">
    <property type="entry name" value="Aspartic_peptidase_N"/>
</dbReference>
<dbReference type="AlphaFoldDB" id="A0A8C0GWG5"/>
<reference evidence="4" key="1">
    <citation type="submission" date="2025-08" db="UniProtKB">
        <authorList>
            <consortium name="Ensembl"/>
        </authorList>
    </citation>
    <scope>IDENTIFICATION</scope>
</reference>
<dbReference type="GO" id="GO:0004190">
    <property type="term" value="F:aspartic-type endopeptidase activity"/>
    <property type="evidence" value="ECO:0007669"/>
    <property type="project" value="InterPro"/>
</dbReference>
<sequence length="81" mass="9189">IRVPLKKGKSLRQNLKEHGLLEDFLKKNPYNPASKYIPRLANEAATESLTNYMDPSPPHQSFPLLCQQLISPPPKNPSPRQ</sequence>
<dbReference type="Proteomes" id="UP000694404">
    <property type="component" value="Unplaced"/>
</dbReference>
<evidence type="ECO:0000313" key="5">
    <source>
        <dbReference type="Proteomes" id="UP000694404"/>
    </source>
</evidence>
<protein>
    <recommendedName>
        <fullName evidence="3">Aspartic peptidase N-terminal domain-containing protein</fullName>
    </recommendedName>
</protein>
<organism evidence="4 5">
    <name type="scientific">Chelonoidis abingdonii</name>
    <name type="common">Abingdon island giant tortoise</name>
    <name type="synonym">Testudo abingdonii</name>
    <dbReference type="NCBI Taxonomy" id="106734"/>
    <lineage>
        <taxon>Eukaryota</taxon>
        <taxon>Metazoa</taxon>
        <taxon>Chordata</taxon>
        <taxon>Craniata</taxon>
        <taxon>Vertebrata</taxon>
        <taxon>Euteleostomi</taxon>
        <taxon>Archelosauria</taxon>
        <taxon>Testudinata</taxon>
        <taxon>Testudines</taxon>
        <taxon>Cryptodira</taxon>
        <taxon>Durocryptodira</taxon>
        <taxon>Testudinoidea</taxon>
        <taxon>Testudinidae</taxon>
        <taxon>Chelonoidis</taxon>
    </lineage>
</organism>
<dbReference type="Gene3D" id="6.10.140.60">
    <property type="match status" value="1"/>
</dbReference>
<dbReference type="Pfam" id="PF07966">
    <property type="entry name" value="A1_Propeptide"/>
    <property type="match status" value="1"/>
</dbReference>